<accession>A0AAD8PMD3</accession>
<dbReference type="Proteomes" id="UP001230504">
    <property type="component" value="Unassembled WGS sequence"/>
</dbReference>
<sequence length="297" mass="32879">DNQIQQCPPPAQQVDRSITQCEAPSIASTAKQTSPFRNPFAPPLEIDNTPVFSRSAAPMPPRESHADALTGQVHRTPSVPRSTAPSLSNHSVTVRSQSSDQQDNLIQPVNTPRNLDLNKHEKSLAQFEYFHSTNSDGPEEKHLPSMRSPSWSPLTTPPESPLAPMTDIIDEEFGCRRASSQRTSPVARQSRNQTFDSETAVQQEGLSNRPPRTPSPQRPSKPKSRNPRSRVKGQKGRADANGGRRQAAPTRWSPVIPWSPNRKASFHYDLQQRLAAATRGTHIDNGLLKVSLEDFDI</sequence>
<dbReference type="RefSeq" id="XP_060408167.1">
    <property type="nucleotide sequence ID" value="XM_060558840.1"/>
</dbReference>
<evidence type="ECO:0000313" key="3">
    <source>
        <dbReference type="Proteomes" id="UP001230504"/>
    </source>
</evidence>
<feature type="compositionally biased region" description="Polar residues" evidence="1">
    <location>
        <begin position="73"/>
        <end position="113"/>
    </location>
</feature>
<dbReference type="AlphaFoldDB" id="A0AAD8PMD3"/>
<name>A0AAD8PMD3_9PEZI</name>
<keyword evidence="3" id="KW-1185">Reference proteome</keyword>
<reference evidence="2" key="1">
    <citation type="submission" date="2021-06" db="EMBL/GenBank/DDBJ databases">
        <title>Comparative genomics, transcriptomics and evolutionary studies reveal genomic signatures of adaptation to plant cell wall in hemibiotrophic fungi.</title>
        <authorList>
            <consortium name="DOE Joint Genome Institute"/>
            <person name="Baroncelli R."/>
            <person name="Diaz J.F."/>
            <person name="Benocci T."/>
            <person name="Peng M."/>
            <person name="Battaglia E."/>
            <person name="Haridas S."/>
            <person name="Andreopoulos W."/>
            <person name="Labutti K."/>
            <person name="Pangilinan J."/>
            <person name="Floch G.L."/>
            <person name="Makela M.R."/>
            <person name="Henrissat B."/>
            <person name="Grigoriev I.V."/>
            <person name="Crouch J.A."/>
            <person name="De Vries R.P."/>
            <person name="Sukno S.A."/>
            <person name="Thon M.R."/>
        </authorList>
    </citation>
    <scope>NUCLEOTIDE SEQUENCE</scope>
    <source>
        <strain evidence="2">CBS 125086</strain>
    </source>
</reference>
<dbReference type="EMBL" id="JAHLJV010000117">
    <property type="protein sequence ID" value="KAK1569980.1"/>
    <property type="molecule type" value="Genomic_DNA"/>
</dbReference>
<organism evidence="2 3">
    <name type="scientific">Colletotrichum navitas</name>
    <dbReference type="NCBI Taxonomy" id="681940"/>
    <lineage>
        <taxon>Eukaryota</taxon>
        <taxon>Fungi</taxon>
        <taxon>Dikarya</taxon>
        <taxon>Ascomycota</taxon>
        <taxon>Pezizomycotina</taxon>
        <taxon>Sordariomycetes</taxon>
        <taxon>Hypocreomycetidae</taxon>
        <taxon>Glomerellales</taxon>
        <taxon>Glomerellaceae</taxon>
        <taxon>Colletotrichum</taxon>
        <taxon>Colletotrichum graminicola species complex</taxon>
    </lineage>
</organism>
<evidence type="ECO:0000313" key="2">
    <source>
        <dbReference type="EMBL" id="KAK1569980.1"/>
    </source>
</evidence>
<feature type="non-terminal residue" evidence="2">
    <location>
        <position position="1"/>
    </location>
</feature>
<comment type="caution">
    <text evidence="2">The sequence shown here is derived from an EMBL/GenBank/DDBJ whole genome shotgun (WGS) entry which is preliminary data.</text>
</comment>
<feature type="compositionally biased region" description="Polar residues" evidence="1">
    <location>
        <begin position="23"/>
        <end position="36"/>
    </location>
</feature>
<feature type="compositionally biased region" description="Basic residues" evidence="1">
    <location>
        <begin position="220"/>
        <end position="235"/>
    </location>
</feature>
<feature type="region of interest" description="Disordered" evidence="1">
    <location>
        <begin position="23"/>
        <end position="258"/>
    </location>
</feature>
<feature type="compositionally biased region" description="Polar residues" evidence="1">
    <location>
        <begin position="178"/>
        <end position="206"/>
    </location>
</feature>
<dbReference type="GeneID" id="85443080"/>
<proteinExistence type="predicted"/>
<protein>
    <submittedName>
        <fullName evidence="2">Uncharacterized protein</fullName>
    </submittedName>
</protein>
<evidence type="ECO:0000256" key="1">
    <source>
        <dbReference type="SAM" id="MobiDB-lite"/>
    </source>
</evidence>
<gene>
    <name evidence="2" type="ORF">LY79DRAFT_56665</name>
</gene>